<organism evidence="2 3">
    <name type="scientific">Peronospora destructor</name>
    <dbReference type="NCBI Taxonomy" id="86335"/>
    <lineage>
        <taxon>Eukaryota</taxon>
        <taxon>Sar</taxon>
        <taxon>Stramenopiles</taxon>
        <taxon>Oomycota</taxon>
        <taxon>Peronosporomycetes</taxon>
        <taxon>Peronosporales</taxon>
        <taxon>Peronosporaceae</taxon>
        <taxon>Peronospora</taxon>
    </lineage>
</organism>
<dbReference type="SUPFAM" id="SSF48371">
    <property type="entry name" value="ARM repeat"/>
    <property type="match status" value="1"/>
</dbReference>
<dbReference type="Proteomes" id="UP001162029">
    <property type="component" value="Unassembled WGS sequence"/>
</dbReference>
<protein>
    <recommendedName>
        <fullName evidence="4">CLASP N-terminal domain-containing protein</fullName>
    </recommendedName>
</protein>
<comment type="caution">
    <text evidence="2">The sequence shown here is derived from an EMBL/GenBank/DDBJ whole genome shotgun (WGS) entry which is preliminary data.</text>
</comment>
<feature type="compositionally biased region" description="Basic and acidic residues" evidence="1">
    <location>
        <begin position="21"/>
        <end position="30"/>
    </location>
</feature>
<sequence>MRCAANADGSKLRASRVRRQRDREHNLDEDELEKRFSKSASLSLSAHVFVPAAQRVSHAPVATASPKRSMAFVTDRRESNASISTSSSSVFSVASSRRPRRSATAAAAVKFHKNVTAKTTQQTNDRRSSSNTNAPTKPRRQRLDTKKQTQSSTKAAAVTLHERHRRKLSLTSTELQTPEQEAKPVVSGHEAEEVYPDTVGSAFPQQLTLFSQQKRLPQRVASRDDIIDTIFKVLFARNNGRRDRPRQALSAFGDDTGTDEPNEEFVKRGLANALFKDQLNLHAPSSLSTAVSPAAAVDSLITPTFVHALVNALRFEDFRTASVRLDILRAIHKSCPTKRLHLTRALADATTLRVEYVTAVAERMQTLGVEKTSTQIITDHTHDHGHGFTELLRYSIEHIEDSLLETPPPEESDAAQEQEEQRKELVRNCIASLVSLWRAHWVDPPGSDDEELISCAGQSVAYMPSVTGPLLKRLLSAWPTRYPKQEVGATRMVARVLMSGPPLQQVDPTQVLQRRVFTRLARAVQSLNVDVAKEALAFTGCQFVLVHFLGRDKVIYKTVTEALHINIEKHWHQGVRNTSETNFDRALDYAS</sequence>
<dbReference type="Pfam" id="PF01603">
    <property type="entry name" value="B56"/>
    <property type="match status" value="1"/>
</dbReference>
<dbReference type="InterPro" id="IPR002554">
    <property type="entry name" value="PP2A_B56"/>
</dbReference>
<keyword evidence="3" id="KW-1185">Reference proteome</keyword>
<dbReference type="EMBL" id="CANTFM010001633">
    <property type="protein sequence ID" value="CAI5741946.1"/>
    <property type="molecule type" value="Genomic_DNA"/>
</dbReference>
<feature type="compositionally biased region" description="Polar residues" evidence="1">
    <location>
        <begin position="116"/>
        <end position="135"/>
    </location>
</feature>
<reference evidence="2" key="1">
    <citation type="submission" date="2022-12" db="EMBL/GenBank/DDBJ databases">
        <authorList>
            <person name="Webb A."/>
        </authorList>
    </citation>
    <scope>NUCLEOTIDE SEQUENCE</scope>
    <source>
        <strain evidence="2">Pd1</strain>
    </source>
</reference>
<dbReference type="PANTHER" id="PTHR10257:SF3">
    <property type="entry name" value="SERINE_THREONINE-PROTEIN PHOSPHATASE 2A 56 KDA REGULATORY SUBUNIT GAMMA ISOFORM"/>
    <property type="match status" value="1"/>
</dbReference>
<proteinExistence type="predicted"/>
<dbReference type="Gene3D" id="1.25.10.10">
    <property type="entry name" value="Leucine-rich Repeat Variant"/>
    <property type="match status" value="1"/>
</dbReference>
<dbReference type="AlphaFoldDB" id="A0AAV0UYC5"/>
<dbReference type="PANTHER" id="PTHR10257">
    <property type="entry name" value="SERINE/THREONINE PROTEIN PHOSPHATASE 2A PP2A REGULATORY SUBUNIT B"/>
    <property type="match status" value="1"/>
</dbReference>
<dbReference type="InterPro" id="IPR011989">
    <property type="entry name" value="ARM-like"/>
</dbReference>
<evidence type="ECO:0000256" key="1">
    <source>
        <dbReference type="SAM" id="MobiDB-lite"/>
    </source>
</evidence>
<evidence type="ECO:0008006" key="4">
    <source>
        <dbReference type="Google" id="ProtNLM"/>
    </source>
</evidence>
<accession>A0AAV0UYC5</accession>
<feature type="region of interest" description="Disordered" evidence="1">
    <location>
        <begin position="77"/>
        <end position="188"/>
    </location>
</feature>
<feature type="region of interest" description="Disordered" evidence="1">
    <location>
        <begin position="1"/>
        <end position="30"/>
    </location>
</feature>
<feature type="compositionally biased region" description="Polar residues" evidence="1">
    <location>
        <begin position="169"/>
        <end position="179"/>
    </location>
</feature>
<dbReference type="GO" id="GO:0019888">
    <property type="term" value="F:protein phosphatase regulator activity"/>
    <property type="evidence" value="ECO:0007669"/>
    <property type="project" value="InterPro"/>
</dbReference>
<dbReference type="InterPro" id="IPR016024">
    <property type="entry name" value="ARM-type_fold"/>
</dbReference>
<name>A0AAV0UYC5_9STRA</name>
<feature type="compositionally biased region" description="Low complexity" evidence="1">
    <location>
        <begin position="80"/>
        <end position="108"/>
    </location>
</feature>
<gene>
    <name evidence="2" type="ORF">PDE001_LOCUS8041</name>
</gene>
<dbReference type="GO" id="GO:0000159">
    <property type="term" value="C:protein phosphatase type 2A complex"/>
    <property type="evidence" value="ECO:0007669"/>
    <property type="project" value="InterPro"/>
</dbReference>
<evidence type="ECO:0000313" key="2">
    <source>
        <dbReference type="EMBL" id="CAI5741946.1"/>
    </source>
</evidence>
<dbReference type="GO" id="GO:0007165">
    <property type="term" value="P:signal transduction"/>
    <property type="evidence" value="ECO:0007669"/>
    <property type="project" value="InterPro"/>
</dbReference>
<evidence type="ECO:0000313" key="3">
    <source>
        <dbReference type="Proteomes" id="UP001162029"/>
    </source>
</evidence>